<evidence type="ECO:0000313" key="6">
    <source>
        <dbReference type="EMBL" id="QRG66797.1"/>
    </source>
</evidence>
<dbReference type="InterPro" id="IPR023765">
    <property type="entry name" value="SBP_5_CS"/>
</dbReference>
<comment type="similarity">
    <text evidence="2">Belongs to the bacterial solute-binding protein 5 family.</text>
</comment>
<evidence type="ECO:0000256" key="4">
    <source>
        <dbReference type="SAM" id="SignalP"/>
    </source>
</evidence>
<evidence type="ECO:0000313" key="7">
    <source>
        <dbReference type="Proteomes" id="UP000596248"/>
    </source>
</evidence>
<dbReference type="SUPFAM" id="SSF53850">
    <property type="entry name" value="Periplasmic binding protein-like II"/>
    <property type="match status" value="1"/>
</dbReference>
<feature type="domain" description="Solute-binding protein family 5" evidence="5">
    <location>
        <begin position="93"/>
        <end position="448"/>
    </location>
</feature>
<evidence type="ECO:0000256" key="2">
    <source>
        <dbReference type="ARBA" id="ARBA00005695"/>
    </source>
</evidence>
<comment type="subcellular location">
    <subcellularLocation>
        <location evidence="1">Cell membrane</location>
        <topology evidence="1">Lipid-anchor</topology>
    </subcellularLocation>
</comment>
<dbReference type="Gene3D" id="3.40.190.10">
    <property type="entry name" value="Periplasmic binding protein-like II"/>
    <property type="match status" value="1"/>
</dbReference>
<evidence type="ECO:0000256" key="1">
    <source>
        <dbReference type="ARBA" id="ARBA00004193"/>
    </source>
</evidence>
<reference evidence="6 7" key="1">
    <citation type="submission" date="2021-01" db="EMBL/GenBank/DDBJ databases">
        <title>Identification of strong promoters based on the transcriptome of Brevibacillus choshinensis.</title>
        <authorList>
            <person name="Yao D."/>
            <person name="Zhang K."/>
            <person name="Wu J."/>
        </authorList>
    </citation>
    <scope>NUCLEOTIDE SEQUENCE [LARGE SCALE GENOMIC DNA]</scope>
    <source>
        <strain evidence="6 7">HPD31-SP3</strain>
    </source>
</reference>
<proteinExistence type="inferred from homology"/>
<keyword evidence="3 4" id="KW-0732">Signal</keyword>
<sequence>MNKKRQWMNKGFIFIFVLALLITGCTSQTSKPAEGGSNSVQSQEKVLKIASFGDFETADPHFNTITTADEVVRESIYNGLVRFKPGSTKAEDIEADLAEKWENNKEGTIWTFHLRKGVKWHQGYGDFTSADVKWSYERVMNPETASPASLHTRSIAKIETPDDYTVVFHLKQADPTFLLRLVANGNGPGKIVKKEAVEAAGKDYKFKPVGTGPFIFKEHRIREKVVLEKNPDYFRGEPKLNHVEIYAMKEQPTVDVAMDKGDIHMTIGIGDELWMNNRRKNKDVVLDYSRHPLFWFLHLNTSMKPYDDIRVRKAIAHAINSKGFVEQVMGLDLAKVPTSTITSNLFGHADIGIYEYNPELSKKLLAEAGYPNGITLPQNNASSSPTSLNKMTWVQEQLRTSGIELPMTVVDSNTNSANNRKNLNGLILQGFPARPHADFLLTPYFHGASIIGKPTGYANLAHYEKSDALIDQARVEMDPEKAKSIYVQIQQQIKDEYVMVPLAETYIPLVRRKEVQLGYDMTAIPTTIYLVTENTDLVP</sequence>
<dbReference type="PIRSF" id="PIRSF002741">
    <property type="entry name" value="MppA"/>
    <property type="match status" value="1"/>
</dbReference>
<dbReference type="PROSITE" id="PS51257">
    <property type="entry name" value="PROKAR_LIPOPROTEIN"/>
    <property type="match status" value="1"/>
</dbReference>
<dbReference type="Gene3D" id="3.10.105.10">
    <property type="entry name" value="Dipeptide-binding Protein, Domain 3"/>
    <property type="match status" value="1"/>
</dbReference>
<dbReference type="PANTHER" id="PTHR30290">
    <property type="entry name" value="PERIPLASMIC BINDING COMPONENT OF ABC TRANSPORTER"/>
    <property type="match status" value="1"/>
</dbReference>
<dbReference type="RefSeq" id="WP_203353862.1">
    <property type="nucleotide sequence ID" value="NZ_CP069127.1"/>
</dbReference>
<dbReference type="InterPro" id="IPR039424">
    <property type="entry name" value="SBP_5"/>
</dbReference>
<keyword evidence="7" id="KW-1185">Reference proteome</keyword>
<evidence type="ECO:0000259" key="5">
    <source>
        <dbReference type="Pfam" id="PF00496"/>
    </source>
</evidence>
<protein>
    <recommendedName>
        <fullName evidence="5">Solute-binding protein family 5 domain-containing protein</fullName>
    </recommendedName>
</protein>
<dbReference type="InterPro" id="IPR030678">
    <property type="entry name" value="Peptide/Ni-bd"/>
</dbReference>
<dbReference type="InterPro" id="IPR000914">
    <property type="entry name" value="SBP_5_dom"/>
</dbReference>
<dbReference type="EMBL" id="CP069127">
    <property type="protein sequence ID" value="QRG66797.1"/>
    <property type="molecule type" value="Genomic_DNA"/>
</dbReference>
<gene>
    <name evidence="6" type="ORF">JNE38_25485</name>
</gene>
<dbReference type="Gene3D" id="3.90.76.10">
    <property type="entry name" value="Dipeptide-binding Protein, Domain 1"/>
    <property type="match status" value="1"/>
</dbReference>
<dbReference type="PROSITE" id="PS01040">
    <property type="entry name" value="SBP_BACTERIAL_5"/>
    <property type="match status" value="1"/>
</dbReference>
<organism evidence="6 7">
    <name type="scientific">Brevibacillus choshinensis</name>
    <dbReference type="NCBI Taxonomy" id="54911"/>
    <lineage>
        <taxon>Bacteria</taxon>
        <taxon>Bacillati</taxon>
        <taxon>Bacillota</taxon>
        <taxon>Bacilli</taxon>
        <taxon>Bacillales</taxon>
        <taxon>Paenibacillaceae</taxon>
        <taxon>Brevibacillus</taxon>
    </lineage>
</organism>
<feature type="chain" id="PRO_5047152285" description="Solute-binding protein family 5 domain-containing protein" evidence="4">
    <location>
        <begin position="28"/>
        <end position="539"/>
    </location>
</feature>
<accession>A0ABX7FKY5</accession>
<feature type="signal peptide" evidence="4">
    <location>
        <begin position="1"/>
        <end position="27"/>
    </location>
</feature>
<dbReference type="Pfam" id="PF00496">
    <property type="entry name" value="SBP_bac_5"/>
    <property type="match status" value="1"/>
</dbReference>
<name>A0ABX7FKY5_BRECH</name>
<evidence type="ECO:0000256" key="3">
    <source>
        <dbReference type="ARBA" id="ARBA00022729"/>
    </source>
</evidence>
<dbReference type="Proteomes" id="UP000596248">
    <property type="component" value="Chromosome"/>
</dbReference>